<sequence length="685" mass="76720">MDDFISREKPISSTKLVDTLNEGIIKCIQSSGKILPSSFLPRNAPIDFQWTEYASVKSEVDGGMVYCSPCVEDLRQFVPVLLETMQEHNLIGSDGRPILYAACLGLLLSKRELGQATMSNVTPLSTFLEIAEFLDDELEVDFNEPTQTKGACHRPPLHLLARSCYPEAVSFLCGHGADKNDTDDEGWTALMACCLPDIPSEADGGPTYMERVQTIKVLMNDSCEREQLDINSQNYRGYTAMHYACEGLNAALIQCLLDGSDNVPNVDLTLKTIWGETMLGVVRSNREQDPEKAVKCEAILISHLKRIKNADPIHLYLEDERKAYDLMDLINDVLIPASRGKVDSDGDVTERVGSLAAQDRRIITALMNHIQLDPSLLFQHTSHEQCNNQITNIYEVMHRRILDLIPTALIQVYCNRNPTDEERGIVTCINHNLRKSSEFFQNGARRIDASAMMGKAFCLHRERGHVSSQIDLLTNLFVSPLQRIISFAIPSNDVIEHIVGIAPRILEVGAGTGYWSYLLSKFGADIIAYDARPPGQDNDTTTSNLGNNVYFGSSSSYYPVKYGIASTIFGVSRVDVKDRALLIVWPNNPDAVDNPHVAVATESLPDVWDLECVEKFYQMGGEIVVFVGERKDNIELLENASALDWGFCASRKFQQFLQDNFELTATLQCPQWWMKEDDVTVWKRL</sequence>
<dbReference type="InterPro" id="IPR002110">
    <property type="entry name" value="Ankyrin_rpt"/>
</dbReference>
<keyword evidence="2" id="KW-1185">Reference proteome</keyword>
<dbReference type="AlphaFoldDB" id="A0ABD3QDT2"/>
<dbReference type="PANTHER" id="PTHR39290">
    <property type="entry name" value="C3H1-TYPE DOMAIN-CONTAINING PROTEIN-RELATED"/>
    <property type="match status" value="1"/>
</dbReference>
<name>A0ABD3QDT2_9STRA</name>
<dbReference type="SMART" id="SM00248">
    <property type="entry name" value="ANK"/>
    <property type="match status" value="2"/>
</dbReference>
<dbReference type="SUPFAM" id="SSF48403">
    <property type="entry name" value="Ankyrin repeat"/>
    <property type="match status" value="1"/>
</dbReference>
<dbReference type="InterPro" id="IPR029063">
    <property type="entry name" value="SAM-dependent_MTases_sf"/>
</dbReference>
<reference evidence="1 2" key="1">
    <citation type="submission" date="2024-10" db="EMBL/GenBank/DDBJ databases">
        <title>Updated reference genomes for cyclostephanoid diatoms.</title>
        <authorList>
            <person name="Roberts W.R."/>
            <person name="Alverson A.J."/>
        </authorList>
    </citation>
    <scope>NUCLEOTIDE SEQUENCE [LARGE SCALE GENOMIC DNA]</scope>
    <source>
        <strain evidence="1 2">AJA010-31</strain>
    </source>
</reference>
<evidence type="ECO:0000313" key="1">
    <source>
        <dbReference type="EMBL" id="KAL3798089.1"/>
    </source>
</evidence>
<dbReference type="PANTHER" id="PTHR39290:SF6">
    <property type="entry name" value="S-ADENOSYL-L-METHIONINE-DEPENDENT METHYLTRANSFERASES SUPERFAMILY PROTEIN"/>
    <property type="match status" value="1"/>
</dbReference>
<protein>
    <submittedName>
        <fullName evidence="1">Uncharacterized protein</fullName>
    </submittedName>
</protein>
<accession>A0ABD3QDT2</accession>
<gene>
    <name evidence="1" type="ORF">ACHAWO_010833</name>
</gene>
<evidence type="ECO:0000313" key="2">
    <source>
        <dbReference type="Proteomes" id="UP001530400"/>
    </source>
</evidence>
<dbReference type="Proteomes" id="UP001530400">
    <property type="component" value="Unassembled WGS sequence"/>
</dbReference>
<dbReference type="EMBL" id="JALLPJ020000230">
    <property type="protein sequence ID" value="KAL3798089.1"/>
    <property type="molecule type" value="Genomic_DNA"/>
</dbReference>
<organism evidence="1 2">
    <name type="scientific">Cyclotella atomus</name>
    <dbReference type="NCBI Taxonomy" id="382360"/>
    <lineage>
        <taxon>Eukaryota</taxon>
        <taxon>Sar</taxon>
        <taxon>Stramenopiles</taxon>
        <taxon>Ochrophyta</taxon>
        <taxon>Bacillariophyta</taxon>
        <taxon>Coscinodiscophyceae</taxon>
        <taxon>Thalassiosirophycidae</taxon>
        <taxon>Stephanodiscales</taxon>
        <taxon>Stephanodiscaceae</taxon>
        <taxon>Cyclotella</taxon>
    </lineage>
</organism>
<proteinExistence type="predicted"/>
<comment type="caution">
    <text evidence="1">The sequence shown here is derived from an EMBL/GenBank/DDBJ whole genome shotgun (WGS) entry which is preliminary data.</text>
</comment>
<dbReference type="Gene3D" id="1.25.40.20">
    <property type="entry name" value="Ankyrin repeat-containing domain"/>
    <property type="match status" value="1"/>
</dbReference>
<dbReference type="InterPro" id="IPR036770">
    <property type="entry name" value="Ankyrin_rpt-contain_sf"/>
</dbReference>
<dbReference type="SUPFAM" id="SSF53335">
    <property type="entry name" value="S-adenosyl-L-methionine-dependent methyltransferases"/>
    <property type="match status" value="1"/>
</dbReference>